<dbReference type="InParanoid" id="M4B9L6"/>
<feature type="region of interest" description="Disordered" evidence="1">
    <location>
        <begin position="351"/>
        <end position="374"/>
    </location>
</feature>
<sequence length="512" mass="56330">MADADLFGDLPLDCIFFEGRETAAAAAGHAHALNANGSSHSAMAAAPASMDVFVPDDQMLLDSDVPGSSLTNMMTPKTENEDFLTPLSFSFIPNGVAAVGGPNYRVAPQHKHKRVRSNPDVLQGFSMAKMAHPDMTSPALLRHEGVGILRPQHNEGPLGLVPMRPSVPPVPFARRAAAATAAHGESFEEMDAFLQEMAWSELNSSHHHQQLHPQHLPSGSAAAIEGYNVLNGEVSLVAYRSQRIQEGVNELKMKRKRPASYHLRHHSNPVDLLHNLDQFRMLADQSKDKQVQQQVQQQQQHQQQSNQGYLNLPADLQDPSMFLEPLQQNRQQFQFQVPSPIASGAVHSLHGRRSSLGSTLPPRAGARRRGGANCSSGLSMDMSQMNLEFLSVPEEPSIPDLDPCGLSTAVSSFDSKKALVDDANRKMYKCGRCGQPKVGHICTMPDQRNNWTQVDLEVTKGLKIMRSSCHIMPVKSKWKVQCNDHEPVQLVPKGDVKRELDTAVNLLWGYES</sequence>
<reference evidence="3" key="1">
    <citation type="journal article" date="2010" name="Science">
        <title>Signatures of adaptation to obligate biotrophy in the Hyaloperonospora arabidopsidis genome.</title>
        <authorList>
            <person name="Baxter L."/>
            <person name="Tripathy S."/>
            <person name="Ishaque N."/>
            <person name="Boot N."/>
            <person name="Cabral A."/>
            <person name="Kemen E."/>
            <person name="Thines M."/>
            <person name="Ah-Fong A."/>
            <person name="Anderson R."/>
            <person name="Badejoko W."/>
            <person name="Bittner-Eddy P."/>
            <person name="Boore J.L."/>
            <person name="Chibucos M.C."/>
            <person name="Coates M."/>
            <person name="Dehal P."/>
            <person name="Delehaunty K."/>
            <person name="Dong S."/>
            <person name="Downton P."/>
            <person name="Dumas B."/>
            <person name="Fabro G."/>
            <person name="Fronick C."/>
            <person name="Fuerstenberg S.I."/>
            <person name="Fulton L."/>
            <person name="Gaulin E."/>
            <person name="Govers F."/>
            <person name="Hughes L."/>
            <person name="Humphray S."/>
            <person name="Jiang R.H."/>
            <person name="Judelson H."/>
            <person name="Kamoun S."/>
            <person name="Kyung K."/>
            <person name="Meijer H."/>
            <person name="Minx P."/>
            <person name="Morris P."/>
            <person name="Nelson J."/>
            <person name="Phuntumart V."/>
            <person name="Qutob D."/>
            <person name="Rehmany A."/>
            <person name="Rougon-Cardoso A."/>
            <person name="Ryden P."/>
            <person name="Torto-Alalibo T."/>
            <person name="Studholme D."/>
            <person name="Wang Y."/>
            <person name="Win J."/>
            <person name="Wood J."/>
            <person name="Clifton S.W."/>
            <person name="Rogers J."/>
            <person name="Van den Ackerveken G."/>
            <person name="Jones J.D."/>
            <person name="McDowell J.M."/>
            <person name="Beynon J."/>
            <person name="Tyler B.M."/>
        </authorList>
    </citation>
    <scope>NUCLEOTIDE SEQUENCE [LARGE SCALE GENOMIC DNA]</scope>
    <source>
        <strain evidence="3">Emoy2</strain>
    </source>
</reference>
<name>M4B9L6_HYAAE</name>
<evidence type="ECO:0000256" key="1">
    <source>
        <dbReference type="SAM" id="MobiDB-lite"/>
    </source>
</evidence>
<feature type="compositionally biased region" description="Low complexity" evidence="1">
    <location>
        <begin position="291"/>
        <end position="307"/>
    </location>
</feature>
<evidence type="ECO:0000313" key="2">
    <source>
        <dbReference type="EnsemblProtists" id="HpaP802976"/>
    </source>
</evidence>
<reference evidence="2" key="2">
    <citation type="submission" date="2015-06" db="UniProtKB">
        <authorList>
            <consortium name="EnsemblProtists"/>
        </authorList>
    </citation>
    <scope>IDENTIFICATION</scope>
    <source>
        <strain evidence="2">Emoy2</strain>
    </source>
</reference>
<dbReference type="AlphaFoldDB" id="M4B9L6"/>
<organism evidence="2 3">
    <name type="scientific">Hyaloperonospora arabidopsidis (strain Emoy2)</name>
    <name type="common">Downy mildew agent</name>
    <name type="synonym">Peronospora arabidopsidis</name>
    <dbReference type="NCBI Taxonomy" id="559515"/>
    <lineage>
        <taxon>Eukaryota</taxon>
        <taxon>Sar</taxon>
        <taxon>Stramenopiles</taxon>
        <taxon>Oomycota</taxon>
        <taxon>Peronosporomycetes</taxon>
        <taxon>Peronosporales</taxon>
        <taxon>Peronosporaceae</taxon>
        <taxon>Hyaloperonospora</taxon>
    </lineage>
</organism>
<dbReference type="OMA" id="NRKMYKC"/>
<dbReference type="EMBL" id="JH598031">
    <property type="status" value="NOT_ANNOTATED_CDS"/>
    <property type="molecule type" value="Genomic_DNA"/>
</dbReference>
<accession>M4B9L6</accession>
<dbReference type="HOGENOM" id="CLU_564406_0_0_1"/>
<proteinExistence type="predicted"/>
<keyword evidence="3" id="KW-1185">Reference proteome</keyword>
<dbReference type="eggNOG" id="ENOG502QWS7">
    <property type="taxonomic scope" value="Eukaryota"/>
</dbReference>
<protein>
    <submittedName>
        <fullName evidence="2">Uncharacterized protein</fullName>
    </submittedName>
</protein>
<dbReference type="VEuPathDB" id="FungiDB:HpaG802976"/>
<feature type="region of interest" description="Disordered" evidence="1">
    <location>
        <begin position="285"/>
        <end position="313"/>
    </location>
</feature>
<evidence type="ECO:0000313" key="3">
    <source>
        <dbReference type="Proteomes" id="UP000011713"/>
    </source>
</evidence>
<dbReference type="EnsemblProtists" id="HpaT802976">
    <property type="protein sequence ID" value="HpaP802976"/>
    <property type="gene ID" value="HpaG802976"/>
</dbReference>
<dbReference type="Proteomes" id="UP000011713">
    <property type="component" value="Unassembled WGS sequence"/>
</dbReference>